<evidence type="ECO:0000256" key="4">
    <source>
        <dbReference type="ARBA" id="ARBA00023027"/>
    </source>
</evidence>
<evidence type="ECO:0000256" key="1">
    <source>
        <dbReference type="ARBA" id="ARBA00001911"/>
    </source>
</evidence>
<evidence type="ECO:0000259" key="7">
    <source>
        <dbReference type="Pfam" id="PF01761"/>
    </source>
</evidence>
<dbReference type="PIRSF" id="PIRSF001455">
    <property type="entry name" value="DHQ_synth"/>
    <property type="match status" value="1"/>
</dbReference>
<dbReference type="RefSeq" id="WP_253889492.1">
    <property type="nucleotide sequence ID" value="NZ_BAAAVB010000008.1"/>
</dbReference>
<comment type="caution">
    <text evidence="9">The sequence shown here is derived from an EMBL/GenBank/DDBJ whole genome shotgun (WGS) entry which is preliminary data.</text>
</comment>
<evidence type="ECO:0000256" key="2">
    <source>
        <dbReference type="ARBA" id="ARBA00001941"/>
    </source>
</evidence>
<keyword evidence="6" id="KW-0170">Cobalt</keyword>
<evidence type="ECO:0000259" key="8">
    <source>
        <dbReference type="Pfam" id="PF24621"/>
    </source>
</evidence>
<dbReference type="InterPro" id="IPR030963">
    <property type="entry name" value="DHQ_synth_fam"/>
</dbReference>
<dbReference type="InterPro" id="IPR050071">
    <property type="entry name" value="Dehydroquinate_synthase"/>
</dbReference>
<dbReference type="PANTHER" id="PTHR43622:SF1">
    <property type="entry name" value="3-DEHYDROQUINATE SYNTHASE"/>
    <property type="match status" value="1"/>
</dbReference>
<accession>A0ABT1IIU2</accession>
<dbReference type="Gene3D" id="3.40.50.1970">
    <property type="match status" value="1"/>
</dbReference>
<evidence type="ECO:0000256" key="6">
    <source>
        <dbReference type="ARBA" id="ARBA00023285"/>
    </source>
</evidence>
<dbReference type="InterPro" id="IPR030960">
    <property type="entry name" value="DHQS/DOIS_N"/>
</dbReference>
<evidence type="ECO:0000256" key="3">
    <source>
        <dbReference type="ARBA" id="ARBA00022723"/>
    </source>
</evidence>
<organism evidence="9 10">
    <name type="scientific">Actinokineospora diospyrosa</name>
    <dbReference type="NCBI Taxonomy" id="103728"/>
    <lineage>
        <taxon>Bacteria</taxon>
        <taxon>Bacillati</taxon>
        <taxon>Actinomycetota</taxon>
        <taxon>Actinomycetes</taxon>
        <taxon>Pseudonocardiales</taxon>
        <taxon>Pseudonocardiaceae</taxon>
        <taxon>Actinokineospora</taxon>
    </lineage>
</organism>
<keyword evidence="5" id="KW-0456">Lyase</keyword>
<proteinExistence type="predicted"/>
<gene>
    <name evidence="9" type="ORF">LV75_005093</name>
</gene>
<comment type="cofactor">
    <cofactor evidence="2">
        <name>Co(2+)</name>
        <dbReference type="ChEBI" id="CHEBI:48828"/>
    </cofactor>
</comment>
<dbReference type="Pfam" id="PF01761">
    <property type="entry name" value="DHQ_synthase"/>
    <property type="match status" value="1"/>
</dbReference>
<reference evidence="9 10" key="1">
    <citation type="submission" date="2022-06" db="EMBL/GenBank/DDBJ databases">
        <title>Genomic Encyclopedia of Archaeal and Bacterial Type Strains, Phase II (KMG-II): from individual species to whole genera.</title>
        <authorList>
            <person name="Goeker M."/>
        </authorList>
    </citation>
    <scope>NUCLEOTIDE SEQUENCE [LARGE SCALE GENOMIC DNA]</scope>
    <source>
        <strain evidence="9 10">DSM 44255</strain>
    </source>
</reference>
<feature type="domain" description="3-dehydroquinate synthase C-terminal" evidence="8">
    <location>
        <begin position="192"/>
        <end position="339"/>
    </location>
</feature>
<dbReference type="Proteomes" id="UP001205185">
    <property type="component" value="Unassembled WGS sequence"/>
</dbReference>
<dbReference type="InterPro" id="IPR056179">
    <property type="entry name" value="DHQS_C"/>
</dbReference>
<dbReference type="Gene3D" id="1.20.1090.10">
    <property type="entry name" value="Dehydroquinate synthase-like - alpha domain"/>
    <property type="match status" value="1"/>
</dbReference>
<evidence type="ECO:0000256" key="5">
    <source>
        <dbReference type="ARBA" id="ARBA00023239"/>
    </source>
</evidence>
<keyword evidence="10" id="KW-1185">Reference proteome</keyword>
<dbReference type="Pfam" id="PF24621">
    <property type="entry name" value="DHQS_C"/>
    <property type="match status" value="1"/>
</dbReference>
<name>A0ABT1IIU2_9PSEU</name>
<evidence type="ECO:0000313" key="10">
    <source>
        <dbReference type="Proteomes" id="UP001205185"/>
    </source>
</evidence>
<comment type="cofactor">
    <cofactor evidence="1">
        <name>NAD(+)</name>
        <dbReference type="ChEBI" id="CHEBI:57540"/>
    </cofactor>
</comment>
<protein>
    <submittedName>
        <fullName evidence="9">3-dehydroquinate synthase</fullName>
    </submittedName>
</protein>
<feature type="domain" description="3-dehydroquinate synthase N-terminal" evidence="7">
    <location>
        <begin position="80"/>
        <end position="190"/>
    </location>
</feature>
<keyword evidence="4" id="KW-0520">NAD</keyword>
<evidence type="ECO:0000313" key="9">
    <source>
        <dbReference type="EMBL" id="MCP2272567.1"/>
    </source>
</evidence>
<keyword evidence="3" id="KW-0479">Metal-binding</keyword>
<dbReference type="PANTHER" id="PTHR43622">
    <property type="entry name" value="3-DEHYDROQUINATE SYNTHASE"/>
    <property type="match status" value="1"/>
</dbReference>
<dbReference type="SUPFAM" id="SSF56796">
    <property type="entry name" value="Dehydroquinate synthase-like"/>
    <property type="match status" value="1"/>
</dbReference>
<dbReference type="CDD" id="cd08197">
    <property type="entry name" value="DOIS"/>
    <property type="match status" value="1"/>
</dbReference>
<sequence length="403" mass="42932">MATRDAGAVPGGWQVQRIRIGDTDYPYYYGIDCLDLVLQELAALDTDLFVVVTDDTVLGLHGQALLPGLRALARVEVISHPPGESMKTLPVLTADLERVLAAGATRRSVVIGLGGGVPGNLAGVIAALLFRGVRLVHIPTTTTAAMDSVLSLKQAINSTIGKNHIGTYLPPYAVFTDVALLATLPDRELRSGLCEAAKNCLAIRPQTLPRLRAVLADGELSAPEALLWLLDESVRAKSSVTVNDAREQRTGLVLEYGHTVGHAVELADHRRRGSDGVSHGEAIAFGMVVAATIAHRRGWLSEDVVQLHEEVVGALGAPLRLPEGITVDTVMDVVRDDNKRGYLPPCTESIAFVLLRDLGSPAGDPELPLVAVLLSEIREALEVVQERQPVLTGADDNGRAELG</sequence>
<dbReference type="EMBL" id="JAMTCO010000013">
    <property type="protein sequence ID" value="MCP2272567.1"/>
    <property type="molecule type" value="Genomic_DNA"/>
</dbReference>